<reference evidence="6 7" key="1">
    <citation type="submission" date="2019-07" db="EMBL/GenBank/DDBJ databases">
        <title>The draft genome sequence of Vibrio algivorus M1486.</title>
        <authorList>
            <person name="Meng X."/>
        </authorList>
    </citation>
    <scope>NUCLEOTIDE SEQUENCE [LARGE SCALE GENOMIC DNA]</scope>
    <source>
        <strain evidence="6 7">M1486</strain>
    </source>
</reference>
<feature type="domain" description="IcmF-related" evidence="3">
    <location>
        <begin position="510"/>
        <end position="823"/>
    </location>
</feature>
<dbReference type="NCBIfam" id="TIGR03348">
    <property type="entry name" value="VI_IcmF"/>
    <property type="match status" value="1"/>
</dbReference>
<gene>
    <name evidence="6" type="primary">tssM</name>
    <name evidence="6" type="ORF">FOF44_16775</name>
</gene>
<name>A0A557NVW3_9VIBR</name>
<feature type="domain" description="Type VI secretion system component TssM1 helical" evidence="5">
    <location>
        <begin position="954"/>
        <end position="1047"/>
    </location>
</feature>
<proteinExistence type="predicted"/>
<dbReference type="CDD" id="cd00882">
    <property type="entry name" value="Ras_like_GTPase"/>
    <property type="match status" value="1"/>
</dbReference>
<dbReference type="AlphaFoldDB" id="A0A557NVW3"/>
<feature type="transmembrane region" description="Helical" evidence="1">
    <location>
        <begin position="53"/>
        <end position="74"/>
    </location>
</feature>
<evidence type="ECO:0000259" key="3">
    <source>
        <dbReference type="Pfam" id="PF06761"/>
    </source>
</evidence>
<dbReference type="PANTHER" id="PTHR36153">
    <property type="entry name" value="INNER MEMBRANE PROTEIN-RELATED"/>
    <property type="match status" value="1"/>
</dbReference>
<feature type="domain" description="Type VI secretion system component TssM1 N-terminal" evidence="4">
    <location>
        <begin position="203"/>
        <end position="459"/>
    </location>
</feature>
<dbReference type="Proteomes" id="UP000319828">
    <property type="component" value="Unassembled WGS sequence"/>
</dbReference>
<dbReference type="Pfam" id="PF06744">
    <property type="entry name" value="IcmF_C"/>
    <property type="match status" value="1"/>
</dbReference>
<dbReference type="InterPro" id="IPR048677">
    <property type="entry name" value="TssM1_hel"/>
</dbReference>
<dbReference type="InterPro" id="IPR053156">
    <property type="entry name" value="T6SS_TssM-like"/>
</dbReference>
<dbReference type="RefSeq" id="WP_144389112.1">
    <property type="nucleotide sequence ID" value="NZ_CANNCB010000059.1"/>
</dbReference>
<comment type="caution">
    <text evidence="6">The sequence shown here is derived from an EMBL/GenBank/DDBJ whole genome shotgun (WGS) entry which is preliminary data.</text>
</comment>
<dbReference type="Pfam" id="PF14331">
    <property type="entry name" value="IcmF-related_N"/>
    <property type="match status" value="1"/>
</dbReference>
<keyword evidence="1" id="KW-0472">Membrane</keyword>
<dbReference type="EMBL" id="VMKJ01000054">
    <property type="protein sequence ID" value="TVO32564.1"/>
    <property type="molecule type" value="Genomic_DNA"/>
</dbReference>
<evidence type="ECO:0000259" key="4">
    <source>
        <dbReference type="Pfam" id="PF14331"/>
    </source>
</evidence>
<dbReference type="InterPro" id="IPR017731">
    <property type="entry name" value="TssM1-like"/>
</dbReference>
<protein>
    <submittedName>
        <fullName evidence="6">Type VI secretion system membrane subunit TssM</fullName>
    </submittedName>
</protein>
<dbReference type="SUPFAM" id="SSF52540">
    <property type="entry name" value="P-loop containing nucleoside triphosphate hydrolases"/>
    <property type="match status" value="1"/>
</dbReference>
<dbReference type="Pfam" id="PF21070">
    <property type="entry name" value="IcmF_helical"/>
    <property type="match status" value="1"/>
</dbReference>
<keyword evidence="1" id="KW-1133">Transmembrane helix</keyword>
<evidence type="ECO:0000313" key="6">
    <source>
        <dbReference type="EMBL" id="TVO32564.1"/>
    </source>
</evidence>
<dbReference type="InterPro" id="IPR025743">
    <property type="entry name" value="TssM1_N"/>
</dbReference>
<feature type="transmembrane region" description="Helical" evidence="1">
    <location>
        <begin position="12"/>
        <end position="38"/>
    </location>
</feature>
<dbReference type="Pfam" id="PF06761">
    <property type="entry name" value="IcmF-related"/>
    <property type="match status" value="1"/>
</dbReference>
<dbReference type="InterPro" id="IPR010623">
    <property type="entry name" value="IcmF_C"/>
</dbReference>
<feature type="transmembrane region" description="Helical" evidence="1">
    <location>
        <begin position="453"/>
        <end position="472"/>
    </location>
</feature>
<evidence type="ECO:0000259" key="5">
    <source>
        <dbReference type="Pfam" id="PF21070"/>
    </source>
</evidence>
<evidence type="ECO:0000256" key="1">
    <source>
        <dbReference type="SAM" id="Phobius"/>
    </source>
</evidence>
<dbReference type="InterPro" id="IPR027417">
    <property type="entry name" value="P-loop_NTPase"/>
</dbReference>
<evidence type="ECO:0000259" key="2">
    <source>
        <dbReference type="Pfam" id="PF06744"/>
    </source>
</evidence>
<dbReference type="InterPro" id="IPR009612">
    <property type="entry name" value="IcmF-rel"/>
</dbReference>
<sequence length="1184" mass="135783">MWKMITGIGQKLKPALTAAMPILLFSLFVLINIAIWWMGPWLTIDKSQPLSSLTARTVACVLFSLICCSLWGVWQWRKLVRIRDEEKRALELKTDPLIQFEERQELELNQVMQTMKTNLSKSNYLYSLPWYLVLGLENAGKTSLINRSGQNFVFSSVMRASHLKSENPYSFDWWIGDESVLIDPDGELLTQGGLGNDVDPELSRRLWIHFTRWLEKTRNRRPLNGIVLAVDIAHLAKSTESERKAYANLLRSRLRELMETLSTRLPVYVSFTKFDLLHGFEPFFRNYTKEKREEVLGFTFSLDSVDDLDHWLTEYTVSYNEFITRINEAIPHIMVSLTDSEERSAVYSFSRQLAGLQDTIYRLLEETLGSDQFSTSALVRGVYFNSVFQQGVAINAFDNATSRRYGLRHAINSAQHAKNSTIYFTQKLFNKIIYPEAGLASDNFKVAKKKKRIIYTSVVACSVASLLLITAWQRYYSINVTQADRVLQKVHEYQVLISGNSGMLSQKDMLEPLNKIREATLEFGFFRNKLEYVSDLGLYQGHTIGPKVEETYLNLLEYKFLPLLMADMINDLNQAQSDEQKLAVLRVYRMMVDASGRHSEFVLDYFSKYWQRQFFGQQKVQKQLLAHLDYAMEHTDLAADRSNGNELADQLMRPYDLLVSRIQNELGRMPNEERVYRNLKLSAQSLLGPAVNIRNLIGPVFDIVYKNGKRSDQSLYIPKLLTKEGFDDYFMPQSESVSKLALIDSWVLGQSSTAEFSEEDKRVLREKIRNLYIADYTSTWRHALNNINIKKFNDINEAVTVVDNIMGNLEPIQRLLRTVDTNTHLFRSSDSEGDKAAKDALLKSPKFKVASKIDEPFSELNALSYPSGDNPAYITEVLDVVGQLRDYLKAMQDSPNVGMSALTATKERVTLQSIDPIYTLRRVSSGLPSPLNQMMKTLSDQSWYVVKKEAIRYLEVRWKEDVYQPYQEKLAGKYPLLLTAKKEVSLSDFEAFFAPNGILNTFYKEQLDLFLNENVFTDDAESGNKSIVNQQVIDELAKAKKIQEAFFNRKGVLDIEFSLQPIILSGNKRRSAIDVDGQYLTYSHGQRDVVELIWPNSLRETASSKVTLVPTQTGYSPRSITTQGSWSFFRLLDQARVVSASSKSVDYKFSVDNGSMVYRLNSNNDSNPFANNLFKSFKLSENLY</sequence>
<feature type="domain" description="Type VI secretion system IcmF C-terminal" evidence="2">
    <location>
        <begin position="1057"/>
        <end position="1163"/>
    </location>
</feature>
<accession>A0A557NVW3</accession>
<evidence type="ECO:0000313" key="7">
    <source>
        <dbReference type="Proteomes" id="UP000319828"/>
    </source>
</evidence>
<dbReference type="PANTHER" id="PTHR36153:SF5">
    <property type="entry name" value="EXPORTED PROTEIN"/>
    <property type="match status" value="1"/>
</dbReference>
<dbReference type="OrthoDB" id="9758229at2"/>
<keyword evidence="1" id="KW-0812">Transmembrane</keyword>
<organism evidence="6 7">
    <name type="scientific">Vibrio algivorus</name>
    <dbReference type="NCBI Taxonomy" id="1667024"/>
    <lineage>
        <taxon>Bacteria</taxon>
        <taxon>Pseudomonadati</taxon>
        <taxon>Pseudomonadota</taxon>
        <taxon>Gammaproteobacteria</taxon>
        <taxon>Vibrionales</taxon>
        <taxon>Vibrionaceae</taxon>
        <taxon>Vibrio</taxon>
    </lineage>
</organism>